<evidence type="ECO:0000256" key="2">
    <source>
        <dbReference type="SAM" id="MobiDB-lite"/>
    </source>
</evidence>
<dbReference type="SUPFAM" id="SSF56672">
    <property type="entry name" value="DNA/RNA polymerases"/>
    <property type="match status" value="1"/>
</dbReference>
<evidence type="ECO:0000313" key="5">
    <source>
        <dbReference type="EMBL" id="KAK1691836.1"/>
    </source>
</evidence>
<feature type="region of interest" description="Disordered" evidence="2">
    <location>
        <begin position="887"/>
        <end position="1089"/>
    </location>
</feature>
<feature type="region of interest" description="Disordered" evidence="2">
    <location>
        <begin position="190"/>
        <end position="210"/>
    </location>
</feature>
<feature type="compositionally biased region" description="Basic residues" evidence="2">
    <location>
        <begin position="830"/>
        <end position="842"/>
    </location>
</feature>
<dbReference type="EMBL" id="JAUUTY010000001">
    <property type="protein sequence ID" value="KAK1691836.1"/>
    <property type="molecule type" value="Genomic_DNA"/>
</dbReference>
<keyword evidence="6" id="KW-1185">Reference proteome</keyword>
<protein>
    <recommendedName>
        <fullName evidence="7">Reverse transcriptase domain-containing protein</fullName>
    </recommendedName>
</protein>
<feature type="region of interest" description="Disordered" evidence="2">
    <location>
        <begin position="1510"/>
        <end position="1572"/>
    </location>
</feature>
<feature type="region of interest" description="Disordered" evidence="2">
    <location>
        <begin position="443"/>
        <end position="501"/>
    </location>
</feature>
<dbReference type="PANTHER" id="PTHR33026">
    <property type="entry name" value="OS06G0360600 PROTEIN"/>
    <property type="match status" value="1"/>
</dbReference>
<dbReference type="InterPro" id="IPR000477">
    <property type="entry name" value="RT_dom"/>
</dbReference>
<dbReference type="InterPro" id="IPR043502">
    <property type="entry name" value="DNA/RNA_pol_sf"/>
</dbReference>
<feature type="compositionally biased region" description="Polar residues" evidence="2">
    <location>
        <begin position="984"/>
        <end position="998"/>
    </location>
</feature>
<gene>
    <name evidence="5" type="ORF">QYE76_008533</name>
</gene>
<evidence type="ECO:0000256" key="1">
    <source>
        <dbReference type="SAM" id="Coils"/>
    </source>
</evidence>
<dbReference type="InterPro" id="IPR043128">
    <property type="entry name" value="Rev_trsase/Diguanyl_cyclase"/>
</dbReference>
<feature type="domain" description="Reverse transcriptase" evidence="3">
    <location>
        <begin position="259"/>
        <end position="335"/>
    </location>
</feature>
<name>A0AAD8TQA9_LOLMU</name>
<dbReference type="Pfam" id="PF00078">
    <property type="entry name" value="RVT_1"/>
    <property type="match status" value="1"/>
</dbReference>
<keyword evidence="1" id="KW-0175">Coiled coil</keyword>
<dbReference type="PANTHER" id="PTHR33026:SF7">
    <property type="entry name" value="OS03G0100275 PROTEIN"/>
    <property type="match status" value="1"/>
</dbReference>
<proteinExistence type="predicted"/>
<reference evidence="5" key="1">
    <citation type="submission" date="2023-07" db="EMBL/GenBank/DDBJ databases">
        <title>A chromosome-level genome assembly of Lolium multiflorum.</title>
        <authorList>
            <person name="Chen Y."/>
            <person name="Copetti D."/>
            <person name="Kolliker R."/>
            <person name="Studer B."/>
        </authorList>
    </citation>
    <scope>NUCLEOTIDE SEQUENCE</scope>
    <source>
        <strain evidence="5">02402/16</strain>
        <tissue evidence="5">Leaf</tissue>
    </source>
</reference>
<dbReference type="InterPro" id="IPR007321">
    <property type="entry name" value="Transposase_28"/>
</dbReference>
<organism evidence="5 6">
    <name type="scientific">Lolium multiflorum</name>
    <name type="common">Italian ryegrass</name>
    <name type="synonym">Lolium perenne subsp. multiflorum</name>
    <dbReference type="NCBI Taxonomy" id="4521"/>
    <lineage>
        <taxon>Eukaryota</taxon>
        <taxon>Viridiplantae</taxon>
        <taxon>Streptophyta</taxon>
        <taxon>Embryophyta</taxon>
        <taxon>Tracheophyta</taxon>
        <taxon>Spermatophyta</taxon>
        <taxon>Magnoliopsida</taxon>
        <taxon>Liliopsida</taxon>
        <taxon>Poales</taxon>
        <taxon>Poaceae</taxon>
        <taxon>BOP clade</taxon>
        <taxon>Pooideae</taxon>
        <taxon>Poodae</taxon>
        <taxon>Poeae</taxon>
        <taxon>Poeae Chloroplast Group 2 (Poeae type)</taxon>
        <taxon>Loliodinae</taxon>
        <taxon>Loliinae</taxon>
        <taxon>Lolium</taxon>
    </lineage>
</organism>
<dbReference type="Pfam" id="PF04195">
    <property type="entry name" value="Transposase_28"/>
    <property type="match status" value="1"/>
</dbReference>
<evidence type="ECO:0000259" key="4">
    <source>
        <dbReference type="Pfam" id="PF04195"/>
    </source>
</evidence>
<accession>A0AAD8TQA9</accession>
<dbReference type="Proteomes" id="UP001231189">
    <property type="component" value="Unassembled WGS sequence"/>
</dbReference>
<feature type="compositionally biased region" description="Acidic residues" evidence="2">
    <location>
        <begin position="466"/>
        <end position="475"/>
    </location>
</feature>
<feature type="domain" description="Transposase (putative) gypsy type" evidence="4">
    <location>
        <begin position="555"/>
        <end position="622"/>
    </location>
</feature>
<evidence type="ECO:0008006" key="7">
    <source>
        <dbReference type="Google" id="ProtNLM"/>
    </source>
</evidence>
<feature type="compositionally biased region" description="Polar residues" evidence="2">
    <location>
        <begin position="1562"/>
        <end position="1572"/>
    </location>
</feature>
<feature type="compositionally biased region" description="Low complexity" evidence="2">
    <location>
        <begin position="447"/>
        <end position="457"/>
    </location>
</feature>
<feature type="coiled-coil region" evidence="1">
    <location>
        <begin position="1240"/>
        <end position="1353"/>
    </location>
</feature>
<feature type="compositionally biased region" description="Acidic residues" evidence="2">
    <location>
        <begin position="1518"/>
        <end position="1546"/>
    </location>
</feature>
<feature type="region of interest" description="Disordered" evidence="2">
    <location>
        <begin position="66"/>
        <end position="85"/>
    </location>
</feature>
<evidence type="ECO:0000259" key="3">
    <source>
        <dbReference type="Pfam" id="PF00078"/>
    </source>
</evidence>
<feature type="region of interest" description="Disordered" evidence="2">
    <location>
        <begin position="830"/>
        <end position="864"/>
    </location>
</feature>
<sequence length="1572" mass="171626">MEGVKQIQSGLVDFVPHPPARLHAYANLEESMEMTFGSFHFLVGKEGSHRFPAPIFSGPLAAEPDHWGSSASSVESGDKVSLPRITKPADSGKLADLFGGMTFGSVTETDLSQDSDSESFTNFDFTNATNSTASREVFADLYDGVTYPMHNARALNLSSRSKNSTIQDPELDDSANSTYHQICVLRASGREVEKDEESEPFDKLGGPYVDPADLTRGTGNKYVGAEPREKVQLPQAAVDRATRAINGTEPMTIQATAAALTATMPFGLKNTGATYQRMMQKCLATQIGKNVQVYIDDVVITTKQGLSLIDDLRETFDNLDKFRINLNPTKCSFVLRRLSPLRFRPPQSPSPPANLREEAPQNLLARRRCRREPAALSSSFALEHSTASSPVSPLAAAAALLDRLRRVAQPLNLQDLCRRSLVSSFEPILFLLRGVVLGSDSASTRYSESPEISSGEEIPVEQSNDGLEEDLEEDAGSSGQATGTRGRHAGSSSQGPDAHCSGIDLDSYTRGAWMGSDVTQAEIDWLYRSRRIPEEVFCRISGEEREPEPQPGEYVVFAAHFERGLGLPVSDFFRHFLDFYELQPHHLPGNSIFYLSSFTAFMEGYAGITPTVDNFSFFYTLRKNSIQDRKLPLPKPFVRCGGCILAPRQGSNFFKFSGLESVRTWQKTFFYVRNGGPEDFINLLAYVPGPPVLTNWMHHPKDDKESKRVALYVEKSKEETNLCSDDIIRLFLSRRVLPLQRRAHKMSQMTGLRDPTRITTFSLRPGDLDLKAKQICRNTLRADGKFGLKPYSRSDPPPPRNFSRIAREEPASFAPKRKFYDEADADPYVKGKHKMGPTHFRRPGNFSTQHLANDSAPPSAPENPQVVEHVTPLVAEVGQEFLDALAKKGRKDKGPAEDAGTSATSRVRKAPAPEAGTGQAPPAKRHKKAGSGPGGRKRRHEIPVASGPALKLSWSATGMRPETSEEPARASPPPQASPVPSGAGKSTSSPRGGNTSSGRAAPKPSNPHAEEDFISPPEQEDTGASNTGAGTEDAGWSEPLVPPVLEKKTSTSSPPKATRATSSPAKDAPAPPPASPAGTPASAPEPTSPEGVIVTAEQLSAVVTAATAPPSGSQDQSLVLHAGRAVVVAGEKASAQLGPLKEYAEKWNRADLSAATCGLGKDKLPVVDSSGPRSTVQHFGRLKRAMKEYILIVPEFRGTLHSRKQLFEELLWEHRDLSEAFAALERTHGKCQAALPEASVEDLTGQIAALKAEKEKVSLEHQNALAAQRSNAAELKDQLVQARLQHERVLKDAKAAGESKVEEARREFAEATAQLQNELEKETGLLQQALNRNAELTAQQAELERMVRDTDAQALKFFPDSQPHAHKKIMELRAGNATSDPEAPWSIHEHLAALHARLSHMKVIDRHLRDVPEVAFQVFKFLWPGEPVPENLTLLAQRLKDADKRFSEWKCSSARAGADAALRVACSWYEELDLDALHSLRGDAPTDTDPAKTAKRRDRAYRVAQFASTSTFIPPPADIEDEVSDAEEDEETGEHEAEAPEEEADAPLEQAPEAAPEPPAGQDTSSPLYHTP</sequence>
<dbReference type="Gene3D" id="3.30.70.270">
    <property type="match status" value="1"/>
</dbReference>
<comment type="caution">
    <text evidence="5">The sequence shown here is derived from an EMBL/GenBank/DDBJ whole genome shotgun (WGS) entry which is preliminary data.</text>
</comment>
<evidence type="ECO:0000313" key="6">
    <source>
        <dbReference type="Proteomes" id="UP001231189"/>
    </source>
</evidence>
<feature type="compositionally biased region" description="Low complexity" evidence="2">
    <location>
        <begin position="1076"/>
        <end position="1089"/>
    </location>
</feature>
<feature type="compositionally biased region" description="Basic residues" evidence="2">
    <location>
        <begin position="923"/>
        <end position="940"/>
    </location>
</feature>